<evidence type="ECO:0000313" key="4">
    <source>
        <dbReference type="Proteomes" id="UP001500235"/>
    </source>
</evidence>
<keyword evidence="1" id="KW-0175">Coiled coil</keyword>
<evidence type="ECO:0000313" key="3">
    <source>
        <dbReference type="EMBL" id="GAA4016000.1"/>
    </source>
</evidence>
<keyword evidence="4" id="KW-1185">Reference proteome</keyword>
<name>A0ABP7SSN1_9SPHN</name>
<dbReference type="RefSeq" id="WP_344706629.1">
    <property type="nucleotide sequence ID" value="NZ_BAABBQ010000001.1"/>
</dbReference>
<feature type="coiled-coil region" evidence="1">
    <location>
        <begin position="20"/>
        <end position="67"/>
    </location>
</feature>
<gene>
    <name evidence="3" type="ORF">GCM10022280_13570</name>
</gene>
<comment type="caution">
    <text evidence="3">The sequence shown here is derived from an EMBL/GenBank/DDBJ whole genome shotgun (WGS) entry which is preliminary data.</text>
</comment>
<proteinExistence type="predicted"/>
<accession>A0ABP7SSN1</accession>
<keyword evidence="2" id="KW-0732">Signal</keyword>
<sequence>MKTILIAAGAAALASPLLVASPAEAQNRNANRELRECNRELRRADSRAEYRRELRECRRELNRAQRRDTRDWRRYSSYDYNRFEPGYNRYYADRYYRSGSYYPERRLSYNDRIYRGQNGRYYCRRNDGTTGLIIGAGVGALLGNRVNIGGSQTLRTIAGGAIGAALGQAIARGNVRCD</sequence>
<protein>
    <recommendedName>
        <fullName evidence="5">17 kDa surface antigen</fullName>
    </recommendedName>
</protein>
<feature type="chain" id="PRO_5046417229" description="17 kDa surface antigen" evidence="2">
    <location>
        <begin position="26"/>
        <end position="178"/>
    </location>
</feature>
<dbReference type="Proteomes" id="UP001500235">
    <property type="component" value="Unassembled WGS sequence"/>
</dbReference>
<dbReference type="EMBL" id="BAABBQ010000001">
    <property type="protein sequence ID" value="GAA4016000.1"/>
    <property type="molecule type" value="Genomic_DNA"/>
</dbReference>
<evidence type="ECO:0000256" key="2">
    <source>
        <dbReference type="SAM" id="SignalP"/>
    </source>
</evidence>
<feature type="signal peptide" evidence="2">
    <location>
        <begin position="1"/>
        <end position="25"/>
    </location>
</feature>
<reference evidence="4" key="1">
    <citation type="journal article" date="2019" name="Int. J. Syst. Evol. Microbiol.">
        <title>The Global Catalogue of Microorganisms (GCM) 10K type strain sequencing project: providing services to taxonomists for standard genome sequencing and annotation.</title>
        <authorList>
            <consortium name="The Broad Institute Genomics Platform"/>
            <consortium name="The Broad Institute Genome Sequencing Center for Infectious Disease"/>
            <person name="Wu L."/>
            <person name="Ma J."/>
        </authorList>
    </citation>
    <scope>NUCLEOTIDE SEQUENCE [LARGE SCALE GENOMIC DNA]</scope>
    <source>
        <strain evidence="4">JCM 17563</strain>
    </source>
</reference>
<evidence type="ECO:0000256" key="1">
    <source>
        <dbReference type="SAM" id="Coils"/>
    </source>
</evidence>
<organism evidence="3 4">
    <name type="scientific">Sphingomonas swuensis</name>
    <dbReference type="NCBI Taxonomy" id="977800"/>
    <lineage>
        <taxon>Bacteria</taxon>
        <taxon>Pseudomonadati</taxon>
        <taxon>Pseudomonadota</taxon>
        <taxon>Alphaproteobacteria</taxon>
        <taxon>Sphingomonadales</taxon>
        <taxon>Sphingomonadaceae</taxon>
        <taxon>Sphingomonas</taxon>
    </lineage>
</organism>
<evidence type="ECO:0008006" key="5">
    <source>
        <dbReference type="Google" id="ProtNLM"/>
    </source>
</evidence>